<accession>A0ABT9PUK8</accession>
<sequence length="274" mass="28786">MTMIGLALFAAILHASWNAFLRSGADRMWSVTVMSISGTIVSVPLILIYPLPSPTALAFIIASSALQTAYSFILVAAYRYGDLGQVYPIVRGTVPLLVTLASILFLGVHLETPQIAGVALIATGIMSLVLGRSGVSPVSLGLALVCGSIISTYALIDSSGVRHVDETMTYSAWVLLIYGVMMVAVYCVMRGRLSIDFRSRETRKALGGGVFALIAYAAVVAAYSLGPAGPVTAIRETSVVFAVIIGRLFLGEALTPKRIFACVVVAAGAILIGR</sequence>
<dbReference type="Gene3D" id="1.10.3730.20">
    <property type="match status" value="2"/>
</dbReference>
<gene>
    <name evidence="15" type="ORF">J2T09_002151</name>
</gene>
<name>A0ABT9PUK8_9HYPH</name>
<evidence type="ECO:0000256" key="9">
    <source>
        <dbReference type="ARBA" id="ARBA00022989"/>
    </source>
</evidence>
<comment type="caution">
    <text evidence="15">The sequence shown here is derived from an EMBL/GenBank/DDBJ whole genome shotgun (WGS) entry which is preliminary data.</text>
</comment>
<keyword evidence="11 13" id="KW-0472">Membrane</keyword>
<organism evidence="15 16">
    <name type="scientific">Neorhizobium huautlense</name>
    <dbReference type="NCBI Taxonomy" id="67774"/>
    <lineage>
        <taxon>Bacteria</taxon>
        <taxon>Pseudomonadati</taxon>
        <taxon>Pseudomonadota</taxon>
        <taxon>Alphaproteobacteria</taxon>
        <taxon>Hyphomicrobiales</taxon>
        <taxon>Rhizobiaceae</taxon>
        <taxon>Rhizobium/Agrobacterium group</taxon>
        <taxon>Neorhizobium</taxon>
    </lineage>
</organism>
<keyword evidence="2" id="KW-0813">Transport</keyword>
<dbReference type="InterPro" id="IPR000620">
    <property type="entry name" value="EamA_dom"/>
</dbReference>
<keyword evidence="8" id="KW-0448">Lipopolysaccharide biosynthesis</keyword>
<evidence type="ECO:0000259" key="14">
    <source>
        <dbReference type="Pfam" id="PF00892"/>
    </source>
</evidence>
<dbReference type="InterPro" id="IPR037185">
    <property type="entry name" value="EmrE-like"/>
</dbReference>
<dbReference type="Pfam" id="PF00892">
    <property type="entry name" value="EamA"/>
    <property type="match status" value="2"/>
</dbReference>
<evidence type="ECO:0000313" key="16">
    <source>
        <dbReference type="Proteomes" id="UP001241472"/>
    </source>
</evidence>
<keyword evidence="16" id="KW-1185">Reference proteome</keyword>
<comment type="subcellular location">
    <subcellularLocation>
        <location evidence="1">Cell membrane</location>
        <topology evidence="1">Multi-pass membrane protein</topology>
    </subcellularLocation>
</comment>
<dbReference type="RefSeq" id="WP_306834527.1">
    <property type="nucleotide sequence ID" value="NZ_JAUSRF010000006.1"/>
</dbReference>
<keyword evidence="3" id="KW-1003">Cell membrane</keyword>
<dbReference type="PANTHER" id="PTHR30561">
    <property type="entry name" value="SMR FAMILY PROTON-DEPENDENT DRUG EFFLUX TRANSPORTER SUGE"/>
    <property type="match status" value="1"/>
</dbReference>
<evidence type="ECO:0000256" key="2">
    <source>
        <dbReference type="ARBA" id="ARBA00022448"/>
    </source>
</evidence>
<evidence type="ECO:0000256" key="10">
    <source>
        <dbReference type="ARBA" id="ARBA00023098"/>
    </source>
</evidence>
<evidence type="ECO:0000256" key="5">
    <source>
        <dbReference type="ARBA" id="ARBA00022519"/>
    </source>
</evidence>
<feature type="transmembrane region" description="Helical" evidence="13">
    <location>
        <begin position="232"/>
        <end position="250"/>
    </location>
</feature>
<evidence type="ECO:0000256" key="3">
    <source>
        <dbReference type="ARBA" id="ARBA00022475"/>
    </source>
</evidence>
<evidence type="ECO:0000313" key="15">
    <source>
        <dbReference type="EMBL" id="MDP9837399.1"/>
    </source>
</evidence>
<dbReference type="EMBL" id="JAUSRF010000006">
    <property type="protein sequence ID" value="MDP9837399.1"/>
    <property type="molecule type" value="Genomic_DNA"/>
</dbReference>
<feature type="transmembrane region" description="Helical" evidence="13">
    <location>
        <begin position="28"/>
        <end position="49"/>
    </location>
</feature>
<feature type="transmembrane region" description="Helical" evidence="13">
    <location>
        <begin position="56"/>
        <end position="78"/>
    </location>
</feature>
<evidence type="ECO:0000256" key="8">
    <source>
        <dbReference type="ARBA" id="ARBA00022985"/>
    </source>
</evidence>
<proteinExistence type="inferred from homology"/>
<evidence type="ECO:0000256" key="7">
    <source>
        <dbReference type="ARBA" id="ARBA00022692"/>
    </source>
</evidence>
<keyword evidence="10" id="KW-0443">Lipid metabolism</keyword>
<keyword evidence="9 13" id="KW-1133">Transmembrane helix</keyword>
<evidence type="ECO:0000256" key="12">
    <source>
        <dbReference type="ARBA" id="ARBA00038032"/>
    </source>
</evidence>
<dbReference type="Proteomes" id="UP001241472">
    <property type="component" value="Unassembled WGS sequence"/>
</dbReference>
<feature type="transmembrane region" description="Helical" evidence="13">
    <location>
        <begin position="134"/>
        <end position="156"/>
    </location>
</feature>
<feature type="domain" description="EamA" evidence="14">
    <location>
        <begin position="142"/>
        <end position="273"/>
    </location>
</feature>
<comment type="similarity">
    <text evidence="12">Belongs to the drug/metabolite transporter (DMT) superfamily. Small multidrug resistance (SMR) (TC 2.A.7.1) family.</text>
</comment>
<dbReference type="PANTHER" id="PTHR30561:SF1">
    <property type="entry name" value="MULTIDRUG TRANSPORTER EMRE"/>
    <property type="match status" value="1"/>
</dbReference>
<reference evidence="15 16" key="1">
    <citation type="submission" date="2023-07" db="EMBL/GenBank/DDBJ databases">
        <title>Sorghum-associated microbial communities from plants grown in Nebraska, USA.</title>
        <authorList>
            <person name="Schachtman D."/>
        </authorList>
    </citation>
    <scope>NUCLEOTIDE SEQUENCE [LARGE SCALE GENOMIC DNA]</scope>
    <source>
        <strain evidence="15 16">DS1307</strain>
    </source>
</reference>
<feature type="domain" description="EamA" evidence="14">
    <location>
        <begin position="3"/>
        <end position="128"/>
    </location>
</feature>
<protein>
    <submittedName>
        <fullName evidence="15">Drug/metabolite transporter (DMT)-like permease</fullName>
    </submittedName>
</protein>
<keyword evidence="5" id="KW-0997">Cell inner membrane</keyword>
<keyword evidence="6" id="KW-0441">Lipid A biosynthesis</keyword>
<feature type="transmembrane region" description="Helical" evidence="13">
    <location>
        <begin position="168"/>
        <end position="189"/>
    </location>
</feature>
<keyword evidence="7 13" id="KW-0812">Transmembrane</keyword>
<evidence type="ECO:0000256" key="1">
    <source>
        <dbReference type="ARBA" id="ARBA00004651"/>
    </source>
</evidence>
<keyword evidence="4" id="KW-0444">Lipid biosynthesis</keyword>
<dbReference type="SUPFAM" id="SSF103481">
    <property type="entry name" value="Multidrug resistance efflux transporter EmrE"/>
    <property type="match status" value="2"/>
</dbReference>
<feature type="transmembrane region" description="Helical" evidence="13">
    <location>
        <begin position="98"/>
        <end position="122"/>
    </location>
</feature>
<evidence type="ECO:0000256" key="6">
    <source>
        <dbReference type="ARBA" id="ARBA00022556"/>
    </source>
</evidence>
<feature type="transmembrane region" description="Helical" evidence="13">
    <location>
        <begin position="205"/>
        <end position="226"/>
    </location>
</feature>
<evidence type="ECO:0000256" key="11">
    <source>
        <dbReference type="ARBA" id="ARBA00023136"/>
    </source>
</evidence>
<dbReference type="InterPro" id="IPR000390">
    <property type="entry name" value="Small_drug/metabolite_transptr"/>
</dbReference>
<evidence type="ECO:0000256" key="13">
    <source>
        <dbReference type="SAM" id="Phobius"/>
    </source>
</evidence>
<evidence type="ECO:0000256" key="4">
    <source>
        <dbReference type="ARBA" id="ARBA00022516"/>
    </source>
</evidence>